<keyword evidence="4" id="KW-1185">Reference proteome</keyword>
<name>A0AAE0GJF2_9CHLO</name>
<dbReference type="GO" id="GO:0008270">
    <property type="term" value="F:zinc ion binding"/>
    <property type="evidence" value="ECO:0007669"/>
    <property type="project" value="UniProtKB-KW"/>
</dbReference>
<sequence length="491" mass="55337">MFVPSYARVCDSLTERVVRTINFCFKKIAVDKGLGYDWDELLWSVVLSYNAAKQESTGVAPFTLLFAQEATVPPDLKVAPSLDFSQQIEDEKDARVRDLLQRAESVRRMMIHAGCSLEVAQHRDTLRYESRRGGEYMPRPHQFKAGDFVYIRQKPRSGMEVATKPAILKLVKIKRDGVVVLEDAAKIKEKSTVQNIALCHLQVKDQYDCAAARPSKHHLCEVCRRPDGEASMLLCDTCNKGEWLCPLCKGETLQAAVAQVGMRLSDKIDSKEQQLKESLAEGSWLLPFDVGPNRTVGSEKGQPWQAQSMRSISEKQDMCGNLPDRIDWGDQETLTEMVNLMMPGSWNEGHRTVLSKKYREQKIKVRALRFGPAVPALADAEVKMKKRDVKSMTKKQVRNASALQWGLELIITVPTEVRRLATEVSWDSIHNVWGPWAGTGVIGEVMRDQWPHLKVMNNDWNSQLGWPEARDACSLATTVSGRRSVVSVMPL</sequence>
<keyword evidence="1" id="KW-0479">Metal-binding</keyword>
<dbReference type="GO" id="GO:0003676">
    <property type="term" value="F:nucleic acid binding"/>
    <property type="evidence" value="ECO:0007669"/>
    <property type="project" value="InterPro"/>
</dbReference>
<dbReference type="SUPFAM" id="SSF57903">
    <property type="entry name" value="FYVE/PHD zinc finger"/>
    <property type="match status" value="1"/>
</dbReference>
<dbReference type="Gene3D" id="3.30.420.10">
    <property type="entry name" value="Ribonuclease H-like superfamily/Ribonuclease H"/>
    <property type="match status" value="1"/>
</dbReference>
<proteinExistence type="predicted"/>
<dbReference type="EMBL" id="LGRX02004986">
    <property type="protein sequence ID" value="KAK3279359.1"/>
    <property type="molecule type" value="Genomic_DNA"/>
</dbReference>
<dbReference type="AlphaFoldDB" id="A0AAE0GJF2"/>
<protein>
    <submittedName>
        <fullName evidence="3">Uncharacterized protein</fullName>
    </submittedName>
</protein>
<dbReference type="InterPro" id="IPR036397">
    <property type="entry name" value="RNaseH_sf"/>
</dbReference>
<gene>
    <name evidence="3" type="ORF">CYMTET_12752</name>
</gene>
<evidence type="ECO:0000313" key="3">
    <source>
        <dbReference type="EMBL" id="KAK3279359.1"/>
    </source>
</evidence>
<evidence type="ECO:0000313" key="4">
    <source>
        <dbReference type="Proteomes" id="UP001190700"/>
    </source>
</evidence>
<dbReference type="InterPro" id="IPR011011">
    <property type="entry name" value="Znf_FYVE_PHD"/>
</dbReference>
<comment type="caution">
    <text evidence="3">The sequence shown here is derived from an EMBL/GenBank/DDBJ whole genome shotgun (WGS) entry which is preliminary data.</text>
</comment>
<keyword evidence="2" id="KW-0862">Zinc</keyword>
<organism evidence="3 4">
    <name type="scientific">Cymbomonas tetramitiformis</name>
    <dbReference type="NCBI Taxonomy" id="36881"/>
    <lineage>
        <taxon>Eukaryota</taxon>
        <taxon>Viridiplantae</taxon>
        <taxon>Chlorophyta</taxon>
        <taxon>Pyramimonadophyceae</taxon>
        <taxon>Pyramimonadales</taxon>
        <taxon>Pyramimonadaceae</taxon>
        <taxon>Cymbomonas</taxon>
    </lineage>
</organism>
<dbReference type="Proteomes" id="UP001190700">
    <property type="component" value="Unassembled WGS sequence"/>
</dbReference>
<keyword evidence="1" id="KW-0863">Zinc-finger</keyword>
<reference evidence="3 4" key="1">
    <citation type="journal article" date="2015" name="Genome Biol. Evol.">
        <title>Comparative Genomics of a Bacterivorous Green Alga Reveals Evolutionary Causalities and Consequences of Phago-Mixotrophic Mode of Nutrition.</title>
        <authorList>
            <person name="Burns J.A."/>
            <person name="Paasch A."/>
            <person name="Narechania A."/>
            <person name="Kim E."/>
        </authorList>
    </citation>
    <scope>NUCLEOTIDE SEQUENCE [LARGE SCALE GENOMIC DNA]</scope>
    <source>
        <strain evidence="3 4">PLY_AMNH</strain>
    </source>
</reference>
<evidence type="ECO:0000256" key="1">
    <source>
        <dbReference type="ARBA" id="ARBA00022771"/>
    </source>
</evidence>
<accession>A0AAE0GJF2</accession>
<evidence type="ECO:0000256" key="2">
    <source>
        <dbReference type="ARBA" id="ARBA00022833"/>
    </source>
</evidence>